<evidence type="ECO:0000256" key="6">
    <source>
        <dbReference type="ARBA" id="ARBA00023134"/>
    </source>
</evidence>
<dbReference type="InterPro" id="IPR027417">
    <property type="entry name" value="P-loop_NTPase"/>
</dbReference>
<keyword evidence="6" id="KW-0342">GTP-binding</keyword>
<evidence type="ECO:0000256" key="2">
    <source>
        <dbReference type="ARBA" id="ARBA00010142"/>
    </source>
</evidence>
<dbReference type="InterPro" id="IPR003578">
    <property type="entry name" value="Small_GTPase_Rho"/>
</dbReference>
<dbReference type="PROSITE" id="PS51421">
    <property type="entry name" value="RAS"/>
    <property type="match status" value="1"/>
</dbReference>
<dbReference type="PROSITE" id="PS51419">
    <property type="entry name" value="RAB"/>
    <property type="match status" value="1"/>
</dbReference>
<comment type="similarity">
    <text evidence="2">Belongs to the small GTPase superfamily. Rho family.</text>
</comment>
<dbReference type="Gene3D" id="3.40.50.300">
    <property type="entry name" value="P-loop containing nucleotide triphosphate hydrolases"/>
    <property type="match status" value="1"/>
</dbReference>
<comment type="subcellular location">
    <subcellularLocation>
        <location evidence="1">Cell membrane</location>
        <topology evidence="1">Lipid-anchor</topology>
        <orientation evidence="1">Cytoplasmic side</orientation>
    </subcellularLocation>
</comment>
<dbReference type="SUPFAM" id="SSF52540">
    <property type="entry name" value="P-loop containing nucleoside triphosphate hydrolases"/>
    <property type="match status" value="1"/>
</dbReference>
<dbReference type="PROSITE" id="PS51420">
    <property type="entry name" value="RHO"/>
    <property type="match status" value="1"/>
</dbReference>
<keyword evidence="12" id="KW-1185">Reference proteome</keyword>
<dbReference type="GO" id="GO:0003924">
    <property type="term" value="F:GTPase activity"/>
    <property type="evidence" value="ECO:0007669"/>
    <property type="project" value="InterPro"/>
</dbReference>
<dbReference type="SMART" id="SM00175">
    <property type="entry name" value="RAB"/>
    <property type="match status" value="1"/>
</dbReference>
<dbReference type="STRING" id="1149755.A0A2J6R298"/>
<proteinExistence type="inferred from homology"/>
<evidence type="ECO:0000256" key="5">
    <source>
        <dbReference type="ARBA" id="ARBA00022741"/>
    </source>
</evidence>
<dbReference type="GO" id="GO:0007264">
    <property type="term" value="P:small GTPase-mediated signal transduction"/>
    <property type="evidence" value="ECO:0007669"/>
    <property type="project" value="InterPro"/>
</dbReference>
<dbReference type="InterPro" id="IPR005225">
    <property type="entry name" value="Small_GTP-bd"/>
</dbReference>
<keyword evidence="4" id="KW-0488">Methylation</keyword>
<gene>
    <name evidence="11" type="ORF">L207DRAFT_440136</name>
</gene>
<feature type="compositionally biased region" description="Basic residues" evidence="10">
    <location>
        <begin position="186"/>
        <end position="195"/>
    </location>
</feature>
<evidence type="ECO:0000313" key="11">
    <source>
        <dbReference type="EMBL" id="PMD32636.1"/>
    </source>
</evidence>
<evidence type="ECO:0000256" key="7">
    <source>
        <dbReference type="ARBA" id="ARBA00023136"/>
    </source>
</evidence>
<dbReference type="OrthoDB" id="8830751at2759"/>
<keyword evidence="9" id="KW-0636">Prenylation</keyword>
<dbReference type="FunFam" id="3.40.50.300:FF:000983">
    <property type="entry name" value="Rho family GTPase"/>
    <property type="match status" value="1"/>
</dbReference>
<evidence type="ECO:0000256" key="4">
    <source>
        <dbReference type="ARBA" id="ARBA00022481"/>
    </source>
</evidence>
<dbReference type="PRINTS" id="PR00449">
    <property type="entry name" value="RASTRNSFRMNG"/>
</dbReference>
<dbReference type="GO" id="GO:0005886">
    <property type="term" value="C:plasma membrane"/>
    <property type="evidence" value="ECO:0007669"/>
    <property type="project" value="UniProtKB-SubCell"/>
</dbReference>
<name>A0A2J6R298_HYAVF</name>
<dbReference type="Proteomes" id="UP000235786">
    <property type="component" value="Unassembled WGS sequence"/>
</dbReference>
<dbReference type="NCBIfam" id="TIGR00231">
    <property type="entry name" value="small_GTP"/>
    <property type="match status" value="1"/>
</dbReference>
<dbReference type="SMART" id="SM00173">
    <property type="entry name" value="RAS"/>
    <property type="match status" value="1"/>
</dbReference>
<dbReference type="Pfam" id="PF00071">
    <property type="entry name" value="Ras"/>
    <property type="match status" value="1"/>
</dbReference>
<evidence type="ECO:0000256" key="9">
    <source>
        <dbReference type="ARBA" id="ARBA00023289"/>
    </source>
</evidence>
<evidence type="ECO:0000256" key="1">
    <source>
        <dbReference type="ARBA" id="ARBA00004342"/>
    </source>
</evidence>
<protein>
    <submittedName>
        <fullName evidence="11">Rho GTPase Rho1</fullName>
    </submittedName>
</protein>
<keyword evidence="5" id="KW-0547">Nucleotide-binding</keyword>
<reference evidence="11 12" key="1">
    <citation type="submission" date="2016-04" db="EMBL/GenBank/DDBJ databases">
        <title>A degradative enzymes factory behind the ericoid mycorrhizal symbiosis.</title>
        <authorList>
            <consortium name="DOE Joint Genome Institute"/>
            <person name="Martino E."/>
            <person name="Morin E."/>
            <person name="Grelet G."/>
            <person name="Kuo A."/>
            <person name="Kohler A."/>
            <person name="Daghino S."/>
            <person name="Barry K."/>
            <person name="Choi C."/>
            <person name="Cichocki N."/>
            <person name="Clum A."/>
            <person name="Copeland A."/>
            <person name="Hainaut M."/>
            <person name="Haridas S."/>
            <person name="Labutti K."/>
            <person name="Lindquist E."/>
            <person name="Lipzen A."/>
            <person name="Khouja H.-R."/>
            <person name="Murat C."/>
            <person name="Ohm R."/>
            <person name="Olson A."/>
            <person name="Spatafora J."/>
            <person name="Veneault-Fourrey C."/>
            <person name="Henrissat B."/>
            <person name="Grigoriev I."/>
            <person name="Martin F."/>
            <person name="Perotto S."/>
        </authorList>
    </citation>
    <scope>NUCLEOTIDE SEQUENCE [LARGE SCALE GENOMIC DNA]</scope>
    <source>
        <strain evidence="11 12">F</strain>
    </source>
</reference>
<keyword evidence="7" id="KW-0472">Membrane</keyword>
<evidence type="ECO:0000256" key="10">
    <source>
        <dbReference type="SAM" id="MobiDB-lite"/>
    </source>
</evidence>
<dbReference type="GO" id="GO:0005525">
    <property type="term" value="F:GTP binding"/>
    <property type="evidence" value="ECO:0007669"/>
    <property type="project" value="UniProtKB-KW"/>
</dbReference>
<sequence length="214" mass="24046">MLQETPELTRKLVIVGDGACGKTALLLVFTTGSMPETIKPTIFDNYVQDVEVDAKHVELQLWDTSGLEDYERLRPLSYPDSHVVLMCFAVDSPDSLDAVQEKLISEVLHFCSGVLIILVGLKKDLRHDPKTIEELHQTRQKPISYKQGAEVAKKIGAYKYLECSALTKEGVAEVFEHAARAAILPRKKKREKRERKKGEGSTGSFRRLFSRTSS</sequence>
<dbReference type="AlphaFoldDB" id="A0A2J6R298"/>
<evidence type="ECO:0000256" key="8">
    <source>
        <dbReference type="ARBA" id="ARBA00023288"/>
    </source>
</evidence>
<keyword evidence="3" id="KW-1003">Cell membrane</keyword>
<accession>A0A2J6R298</accession>
<keyword evidence="8" id="KW-0449">Lipoprotein</keyword>
<organism evidence="11 12">
    <name type="scientific">Hyaloscypha variabilis (strain UAMH 11265 / GT02V1 / F)</name>
    <name type="common">Meliniomyces variabilis</name>
    <dbReference type="NCBI Taxonomy" id="1149755"/>
    <lineage>
        <taxon>Eukaryota</taxon>
        <taxon>Fungi</taxon>
        <taxon>Dikarya</taxon>
        <taxon>Ascomycota</taxon>
        <taxon>Pezizomycotina</taxon>
        <taxon>Leotiomycetes</taxon>
        <taxon>Helotiales</taxon>
        <taxon>Hyaloscyphaceae</taxon>
        <taxon>Hyaloscypha</taxon>
        <taxon>Hyaloscypha variabilis</taxon>
    </lineage>
</organism>
<evidence type="ECO:0000313" key="12">
    <source>
        <dbReference type="Proteomes" id="UP000235786"/>
    </source>
</evidence>
<feature type="region of interest" description="Disordered" evidence="10">
    <location>
        <begin position="186"/>
        <end position="214"/>
    </location>
</feature>
<dbReference type="InterPro" id="IPR001806">
    <property type="entry name" value="Small_GTPase"/>
</dbReference>
<evidence type="ECO:0000256" key="3">
    <source>
        <dbReference type="ARBA" id="ARBA00022475"/>
    </source>
</evidence>
<dbReference type="SMART" id="SM00174">
    <property type="entry name" value="RHO"/>
    <property type="match status" value="1"/>
</dbReference>
<dbReference type="PANTHER" id="PTHR24072">
    <property type="entry name" value="RHO FAMILY GTPASE"/>
    <property type="match status" value="1"/>
</dbReference>
<dbReference type="EMBL" id="KZ613958">
    <property type="protein sequence ID" value="PMD32636.1"/>
    <property type="molecule type" value="Genomic_DNA"/>
</dbReference>